<name>A0A2P2NWW7_RHIMU</name>
<reference evidence="1" key="1">
    <citation type="submission" date="2018-02" db="EMBL/GenBank/DDBJ databases">
        <title>Rhizophora mucronata_Transcriptome.</title>
        <authorList>
            <person name="Meera S.P."/>
            <person name="Sreeshan A."/>
            <person name="Augustine A."/>
        </authorList>
    </citation>
    <scope>NUCLEOTIDE SEQUENCE</scope>
    <source>
        <tissue evidence="1">Leaf</tissue>
    </source>
</reference>
<organism evidence="1">
    <name type="scientific">Rhizophora mucronata</name>
    <name type="common">Asiatic mangrove</name>
    <dbReference type="NCBI Taxonomy" id="61149"/>
    <lineage>
        <taxon>Eukaryota</taxon>
        <taxon>Viridiplantae</taxon>
        <taxon>Streptophyta</taxon>
        <taxon>Embryophyta</taxon>
        <taxon>Tracheophyta</taxon>
        <taxon>Spermatophyta</taxon>
        <taxon>Magnoliopsida</taxon>
        <taxon>eudicotyledons</taxon>
        <taxon>Gunneridae</taxon>
        <taxon>Pentapetalae</taxon>
        <taxon>rosids</taxon>
        <taxon>fabids</taxon>
        <taxon>Malpighiales</taxon>
        <taxon>Rhizophoraceae</taxon>
        <taxon>Rhizophora</taxon>
    </lineage>
</organism>
<evidence type="ECO:0000313" key="1">
    <source>
        <dbReference type="EMBL" id="MBX46920.1"/>
    </source>
</evidence>
<dbReference type="EMBL" id="GGEC01066436">
    <property type="protein sequence ID" value="MBX46920.1"/>
    <property type="molecule type" value="Transcribed_RNA"/>
</dbReference>
<dbReference type="AlphaFoldDB" id="A0A2P2NWW7"/>
<proteinExistence type="predicted"/>
<sequence length="34" mass="3973">MLCFKAFSYLCLQCFSTCKHILHDYGLANIIVYI</sequence>
<protein>
    <submittedName>
        <fullName evidence="1">Uncharacterized protein</fullName>
    </submittedName>
</protein>
<accession>A0A2P2NWW7</accession>